<name>F1T898_9FIRM</name>
<dbReference type="Proteomes" id="UP000003860">
    <property type="component" value="Unassembled WGS sequence"/>
</dbReference>
<reference evidence="1" key="1">
    <citation type="submission" date="2009-07" db="EMBL/GenBank/DDBJ databases">
        <authorList>
            <consortium name="US DOE Joint Genome Institute (JGI-PGF)"/>
            <person name="Lucas S."/>
            <person name="Copeland A."/>
            <person name="Lapidus A."/>
            <person name="Glavina del Rio T."/>
            <person name="Tice H."/>
            <person name="Bruce D."/>
            <person name="Goodwin L."/>
            <person name="Pitluck S."/>
            <person name="Larimer F."/>
            <person name="Land M.L."/>
            <person name="Mouttaki H."/>
            <person name="He Z."/>
            <person name="Zhou J."/>
            <person name="Hemme C.L."/>
        </authorList>
    </citation>
    <scope>NUCLEOTIDE SEQUENCE</scope>
    <source>
        <strain evidence="1">DSM 2782</strain>
    </source>
</reference>
<dbReference type="OrthoDB" id="1739919at2"/>
<keyword evidence="2" id="KW-1185">Reference proteome</keyword>
<dbReference type="AlphaFoldDB" id="F1T898"/>
<sequence>MMNNENKMLCDVAGNDINTCLKLMMVDEAKTDMEYCCNSCNKSYCQLSPLFLGLVPAFSGRK</sequence>
<dbReference type="EMBL" id="ACXX02000001">
    <property type="protein sequence ID" value="EGD49696.1"/>
    <property type="molecule type" value="Genomic_DNA"/>
</dbReference>
<protein>
    <submittedName>
        <fullName evidence="1">Uncharacterized protein</fullName>
    </submittedName>
</protein>
<gene>
    <name evidence="1" type="ORF">Cpap_4138</name>
</gene>
<organism evidence="1 2">
    <name type="scientific">Ruminiclostridium papyrosolvens DSM 2782</name>
    <dbReference type="NCBI Taxonomy" id="588581"/>
    <lineage>
        <taxon>Bacteria</taxon>
        <taxon>Bacillati</taxon>
        <taxon>Bacillota</taxon>
        <taxon>Clostridia</taxon>
        <taxon>Eubacteriales</taxon>
        <taxon>Oscillospiraceae</taxon>
        <taxon>Ruminiclostridium</taxon>
    </lineage>
</organism>
<reference evidence="1" key="2">
    <citation type="submission" date="2011-01" db="EMBL/GenBank/DDBJ databases">
        <title>The Non-contiguous Finished genome of Clostridium papyrosolvens.</title>
        <authorList>
            <person name="Lucas S."/>
            <person name="Copeland A."/>
            <person name="Lapidus A."/>
            <person name="Cheng J.-F."/>
            <person name="Goodwin L."/>
            <person name="Pitluck S."/>
            <person name="Misra M."/>
            <person name="Chertkov O."/>
            <person name="Detter J.C."/>
            <person name="Han C."/>
            <person name="Tapia R."/>
            <person name="Land M."/>
            <person name="Hauser L."/>
            <person name="Kyrpides N."/>
            <person name="Ivanova N."/>
            <person name="Pagani I."/>
            <person name="Mouttaki H."/>
            <person name="He Z."/>
            <person name="Zhou J."/>
            <person name="Hemme C.L."/>
            <person name="Woyke T."/>
        </authorList>
    </citation>
    <scope>NUCLEOTIDE SEQUENCE [LARGE SCALE GENOMIC DNA]</scope>
    <source>
        <strain evidence="1">DSM 2782</strain>
    </source>
</reference>
<accession>F1T898</accession>
<dbReference type="RefSeq" id="WP_004616589.1">
    <property type="nucleotide sequence ID" value="NZ_ACXX02000001.1"/>
</dbReference>
<proteinExistence type="predicted"/>
<evidence type="ECO:0000313" key="1">
    <source>
        <dbReference type="EMBL" id="EGD49696.1"/>
    </source>
</evidence>
<evidence type="ECO:0000313" key="2">
    <source>
        <dbReference type="Proteomes" id="UP000003860"/>
    </source>
</evidence>
<dbReference type="eggNOG" id="ENOG502ZM9F">
    <property type="taxonomic scope" value="Bacteria"/>
</dbReference>
<dbReference type="STRING" id="588581.Cpap_4138"/>
<comment type="caution">
    <text evidence="1">The sequence shown here is derived from an EMBL/GenBank/DDBJ whole genome shotgun (WGS) entry which is preliminary data.</text>
</comment>